<evidence type="ECO:0000313" key="1">
    <source>
        <dbReference type="EMBL" id="ODR57501.1"/>
    </source>
</evidence>
<keyword evidence="2" id="KW-1185">Reference proteome</keyword>
<dbReference type="RefSeq" id="WP_069409729.1">
    <property type="nucleotide sequence ID" value="NZ_DAWDRA010000187.1"/>
</dbReference>
<accession>A0ABX3AHI8</accession>
<proteinExistence type="predicted"/>
<gene>
    <name evidence="1" type="ORF">BEI63_10315</name>
</gene>
<sequence>MIYDCFQFFNELDILKLRLHIMNPVVDRFVISEATETFSGNPKPLYYEENKEMFAEFADKIIHVVVDDTPPGYTHDRDTFQKNAVGRGLKDCTDDDIIIFSDLDEIPNPEKVKEIIEHFDRTKIYHFAQRLFYCYLNMEEVSGNLLSYAGEFPGVENKKWIGSKMCSYALLKEQGLQLGELRFPERKECGIRVEDGGWHFGYMGGHGEKDVKKRVAEKVRSAAHQEYNKAEVLSDVADRIKDGKDIFGRNASFEQVKIDGSFPKYLRENKAEYDFLILKEETAVKRAFRHANGVLRRGAFKAGHGVKKVLRKIKKIFH</sequence>
<dbReference type="PANTHER" id="PTHR12224:SF0">
    <property type="entry name" value="BETA-1,4-MANNOSYL-GLYCOPROTEIN 4-BETA-N-ACETYLGLUCOSAMINYLTRANSFERASE"/>
    <property type="match status" value="1"/>
</dbReference>
<dbReference type="EMBL" id="MEHD01000021">
    <property type="protein sequence ID" value="ODR57501.1"/>
    <property type="molecule type" value="Genomic_DNA"/>
</dbReference>
<comment type="caution">
    <text evidence="1">The sequence shown here is derived from an EMBL/GenBank/DDBJ whole genome shotgun (WGS) entry which is preliminary data.</text>
</comment>
<dbReference type="GO" id="GO:0016740">
    <property type="term" value="F:transferase activity"/>
    <property type="evidence" value="ECO:0007669"/>
    <property type="project" value="UniProtKB-KW"/>
</dbReference>
<dbReference type="Proteomes" id="UP000094869">
    <property type="component" value="Unassembled WGS sequence"/>
</dbReference>
<dbReference type="Pfam" id="PF04724">
    <property type="entry name" value="Glyco_transf_17"/>
    <property type="match status" value="1"/>
</dbReference>
<evidence type="ECO:0000313" key="2">
    <source>
        <dbReference type="Proteomes" id="UP000094869"/>
    </source>
</evidence>
<dbReference type="PANTHER" id="PTHR12224">
    <property type="entry name" value="BETA-1,4-MANNOSYL-GLYCOPROTEIN BETA-1,4-N-ACETYLGLUCOSAMINYL-TRANSFERASE"/>
    <property type="match status" value="1"/>
</dbReference>
<keyword evidence="1" id="KW-0808">Transferase</keyword>
<organism evidence="1 2">
    <name type="scientific">Eisenbergiella tayi</name>
    <dbReference type="NCBI Taxonomy" id="1432052"/>
    <lineage>
        <taxon>Bacteria</taxon>
        <taxon>Bacillati</taxon>
        <taxon>Bacillota</taxon>
        <taxon>Clostridia</taxon>
        <taxon>Lachnospirales</taxon>
        <taxon>Lachnospiraceae</taxon>
        <taxon>Eisenbergiella</taxon>
    </lineage>
</organism>
<name>A0ABX3AHI8_9FIRM</name>
<reference evidence="1 2" key="1">
    <citation type="submission" date="2016-08" db="EMBL/GenBank/DDBJ databases">
        <title>Characterization of Isolates of Eisenbergiella tayi Derived from Blood Cultures, Using Whole Genome Sequencing.</title>
        <authorList>
            <person name="Bernier A.-M."/>
            <person name="Burdz T."/>
            <person name="Wiebe D."/>
            <person name="Bernard K."/>
        </authorList>
    </citation>
    <scope>NUCLEOTIDE SEQUENCE [LARGE SCALE GENOMIC DNA]</scope>
    <source>
        <strain evidence="1 2">NML120146</strain>
    </source>
</reference>
<protein>
    <submittedName>
        <fullName evidence="1">Glycosyl transferase GT17 family protein</fullName>
    </submittedName>
</protein>
<dbReference type="InterPro" id="IPR006813">
    <property type="entry name" value="Glyco_trans_17"/>
</dbReference>